<sequence>MDEQKPLPPGPGAPHEMRLACTPLLGGVRDEDGHMACALLQTPFRRCLKRRWVVLKQFDRALAGT</sequence>
<evidence type="ECO:0000313" key="2">
    <source>
        <dbReference type="Proteomes" id="UP001315278"/>
    </source>
</evidence>
<dbReference type="RefSeq" id="WP_212494463.1">
    <property type="nucleotide sequence ID" value="NZ_JAFCJH010000044.1"/>
</dbReference>
<comment type="caution">
    <text evidence="1">The sequence shown here is derived from an EMBL/GenBank/DDBJ whole genome shotgun (WGS) entry which is preliminary data.</text>
</comment>
<accession>A0ABS5FT62</accession>
<gene>
    <name evidence="1" type="ORF">JQ615_31000</name>
</gene>
<protein>
    <submittedName>
        <fullName evidence="1">Uncharacterized protein</fullName>
    </submittedName>
</protein>
<reference evidence="2" key="1">
    <citation type="journal article" date="2021" name="ISME J.">
        <title>Evolutionary origin and ecological implication of a unique nif island in free-living Bradyrhizobium lineages.</title>
        <authorList>
            <person name="Tao J."/>
        </authorList>
    </citation>
    <scope>NUCLEOTIDE SEQUENCE [LARGE SCALE GENOMIC DNA]</scope>
    <source>
        <strain evidence="2">SZCCT0434</strain>
    </source>
</reference>
<organism evidence="1 2">
    <name type="scientific">Bradyrhizobium jicamae</name>
    <dbReference type="NCBI Taxonomy" id="280332"/>
    <lineage>
        <taxon>Bacteria</taxon>
        <taxon>Pseudomonadati</taxon>
        <taxon>Pseudomonadota</taxon>
        <taxon>Alphaproteobacteria</taxon>
        <taxon>Hyphomicrobiales</taxon>
        <taxon>Nitrobacteraceae</taxon>
        <taxon>Bradyrhizobium</taxon>
    </lineage>
</organism>
<evidence type="ECO:0000313" key="1">
    <source>
        <dbReference type="EMBL" id="MBR0799809.1"/>
    </source>
</evidence>
<keyword evidence="2" id="KW-1185">Reference proteome</keyword>
<proteinExistence type="predicted"/>
<name>A0ABS5FT62_9BRAD</name>
<dbReference type="Proteomes" id="UP001315278">
    <property type="component" value="Unassembled WGS sequence"/>
</dbReference>
<dbReference type="EMBL" id="JAFCJH010000044">
    <property type="protein sequence ID" value="MBR0799809.1"/>
    <property type="molecule type" value="Genomic_DNA"/>
</dbReference>